<accession>A0ACC1TZ53</accession>
<name>A0ACC1TZ53_9AGAR</name>
<proteinExistence type="predicted"/>
<comment type="caution">
    <text evidence="1">The sequence shown here is derived from an EMBL/GenBank/DDBJ whole genome shotgun (WGS) entry which is preliminary data.</text>
</comment>
<evidence type="ECO:0000313" key="2">
    <source>
        <dbReference type="Proteomes" id="UP001163835"/>
    </source>
</evidence>
<gene>
    <name evidence="1" type="ORF">F5876DRAFT_65963</name>
</gene>
<reference evidence="1" key="1">
    <citation type="submission" date="2022-09" db="EMBL/GenBank/DDBJ databases">
        <title>A Global Phylogenomic Analysis of the Shiitake Genus Lentinula.</title>
        <authorList>
            <consortium name="DOE Joint Genome Institute"/>
            <person name="Sierra-Patev S."/>
            <person name="Min B."/>
            <person name="Naranjo-Ortiz M."/>
            <person name="Looney B."/>
            <person name="Konkel Z."/>
            <person name="Slot J.C."/>
            <person name="Sakamoto Y."/>
            <person name="Steenwyk J.L."/>
            <person name="Rokas A."/>
            <person name="Carro J."/>
            <person name="Camarero S."/>
            <person name="Ferreira P."/>
            <person name="Molpeceres G."/>
            <person name="Ruiz-Duenas F.J."/>
            <person name="Serrano A."/>
            <person name="Henrissat B."/>
            <person name="Drula E."/>
            <person name="Hughes K.W."/>
            <person name="Mata J.L."/>
            <person name="Ishikawa N.K."/>
            <person name="Vargas-Isla R."/>
            <person name="Ushijima S."/>
            <person name="Smith C.A."/>
            <person name="Ahrendt S."/>
            <person name="Andreopoulos W."/>
            <person name="He G."/>
            <person name="Labutti K."/>
            <person name="Lipzen A."/>
            <person name="Ng V."/>
            <person name="Riley R."/>
            <person name="Sandor L."/>
            <person name="Barry K."/>
            <person name="Martinez A.T."/>
            <person name="Xiao Y."/>
            <person name="Gibbons J.G."/>
            <person name="Terashima K."/>
            <person name="Grigoriev I.V."/>
            <person name="Hibbett D.S."/>
        </authorList>
    </citation>
    <scope>NUCLEOTIDE SEQUENCE</scope>
    <source>
        <strain evidence="1">TMI1499</strain>
    </source>
</reference>
<keyword evidence="2" id="KW-1185">Reference proteome</keyword>
<dbReference type="Proteomes" id="UP001163835">
    <property type="component" value="Unassembled WGS sequence"/>
</dbReference>
<dbReference type="EMBL" id="MU795122">
    <property type="protein sequence ID" value="KAJ3810042.1"/>
    <property type="molecule type" value="Genomic_DNA"/>
</dbReference>
<organism evidence="1 2">
    <name type="scientific">Lentinula aff. lateritia</name>
    <dbReference type="NCBI Taxonomy" id="2804960"/>
    <lineage>
        <taxon>Eukaryota</taxon>
        <taxon>Fungi</taxon>
        <taxon>Dikarya</taxon>
        <taxon>Basidiomycota</taxon>
        <taxon>Agaricomycotina</taxon>
        <taxon>Agaricomycetes</taxon>
        <taxon>Agaricomycetidae</taxon>
        <taxon>Agaricales</taxon>
        <taxon>Marasmiineae</taxon>
        <taxon>Omphalotaceae</taxon>
        <taxon>Lentinula</taxon>
    </lineage>
</organism>
<evidence type="ECO:0000313" key="1">
    <source>
        <dbReference type="EMBL" id="KAJ3810042.1"/>
    </source>
</evidence>
<protein>
    <submittedName>
        <fullName evidence="1">Uncharacterized protein</fullName>
    </submittedName>
</protein>
<sequence length="243" mass="27659">MVRGRKRDISAPLTRSLILQRDYRARKAKYISDLETRYHKLEADNLRLSKEVQDLKYKLRQKIDRKETLFASATTEADTEKTRALNKVIFSLSSAAATIKNFQNLTRSDDYDVQAFEERTFIDGERGRPSPSTTPTLNLSAHSDHNTGLSINDLGPLQLYSPVSNPSPSPSLPTSSPRNDLPESWNPEFMAQSYFRDTNLDGSTSRARHMGPQPVVSDQVVQILRWNSQRRPNPEQSHILKAF</sequence>